<evidence type="ECO:0000256" key="10">
    <source>
        <dbReference type="RuleBase" id="RU367011"/>
    </source>
</evidence>
<evidence type="ECO:0000313" key="12">
    <source>
        <dbReference type="EMBL" id="ABS19500.1"/>
    </source>
</evidence>
<organism evidence="12">
    <name type="scientific">Riftia pachyptila</name>
    <name type="common">Vent tube worm</name>
    <dbReference type="NCBI Taxonomy" id="6426"/>
    <lineage>
        <taxon>Eukaryota</taxon>
        <taxon>Metazoa</taxon>
        <taxon>Spiralia</taxon>
        <taxon>Lophotrochozoa</taxon>
        <taxon>Annelida</taxon>
        <taxon>Polychaeta</taxon>
        <taxon>Sedentaria</taxon>
        <taxon>Canalipalpata</taxon>
        <taxon>Sabellida</taxon>
        <taxon>Siboglinidae</taxon>
        <taxon>Riftia</taxon>
    </lineage>
</organism>
<dbReference type="Gene3D" id="3.10.200.10">
    <property type="entry name" value="Alpha carbonic anhydrase"/>
    <property type="match status" value="1"/>
</dbReference>
<dbReference type="AlphaFoldDB" id="A8JX25"/>
<keyword evidence="8 10" id="KW-0456">Lyase</keyword>
<evidence type="ECO:0000256" key="8">
    <source>
        <dbReference type="ARBA" id="ARBA00023239"/>
    </source>
</evidence>
<evidence type="ECO:0000256" key="9">
    <source>
        <dbReference type="ARBA" id="ARBA00048348"/>
    </source>
</evidence>
<feature type="domain" description="Alpha-carbonic anhydrase" evidence="11">
    <location>
        <begin position="2"/>
        <end position="242"/>
    </location>
</feature>
<evidence type="ECO:0000259" key="11">
    <source>
        <dbReference type="PROSITE" id="PS51144"/>
    </source>
</evidence>
<comment type="function">
    <text evidence="10">Reversible hydration of carbon dioxide.</text>
</comment>
<evidence type="ECO:0000256" key="3">
    <source>
        <dbReference type="ARBA" id="ARBA00010718"/>
    </source>
</evidence>
<comment type="catalytic activity">
    <reaction evidence="9 10">
        <text>hydrogencarbonate + H(+) = CO2 + H2O</text>
        <dbReference type="Rhea" id="RHEA:10748"/>
        <dbReference type="ChEBI" id="CHEBI:15377"/>
        <dbReference type="ChEBI" id="CHEBI:15378"/>
        <dbReference type="ChEBI" id="CHEBI:16526"/>
        <dbReference type="ChEBI" id="CHEBI:17544"/>
        <dbReference type="EC" id="4.2.1.1"/>
    </reaction>
</comment>
<dbReference type="GO" id="GO:0005737">
    <property type="term" value="C:cytoplasm"/>
    <property type="evidence" value="ECO:0007669"/>
    <property type="project" value="TreeGrafter"/>
</dbReference>
<comment type="subcellular location">
    <subcellularLocation>
        <location evidence="2">Secreted</location>
        <location evidence="2">Extracellular space</location>
        <location evidence="2">Extracellular matrix</location>
    </subcellularLocation>
</comment>
<name>A8JX25_RIFPA</name>
<dbReference type="PANTHER" id="PTHR18952">
    <property type="entry name" value="CARBONIC ANHYDRASE"/>
    <property type="match status" value="1"/>
</dbReference>
<dbReference type="InterPro" id="IPR001148">
    <property type="entry name" value="CA_dom"/>
</dbReference>
<dbReference type="InterPro" id="IPR023561">
    <property type="entry name" value="Carbonic_anhydrase_a-class"/>
</dbReference>
<dbReference type="EC" id="4.2.1.1" evidence="4 10"/>
<accession>A8JX25</accession>
<reference evidence="12" key="1">
    <citation type="journal article" date="2007" name="FEBS J.">
        <title>Identification, sequencing, and localization of a new carbonic anhydrase transcript from the hydrothermal vent tubeworm Riftia pachyptila.</title>
        <authorList>
            <person name="Sanchez S."/>
            <person name="Andersen A.C."/>
            <person name="Hourdez S."/>
            <person name="Lallier F.H."/>
        </authorList>
    </citation>
    <scope>NUCLEOTIDE SEQUENCE</scope>
    <source>
        <tissue evidence="12">Branchial plume</tissue>
    </source>
</reference>
<evidence type="ECO:0000256" key="4">
    <source>
        <dbReference type="ARBA" id="ARBA00012925"/>
    </source>
</evidence>
<dbReference type="PROSITE" id="PS51144">
    <property type="entry name" value="ALPHA_CA_2"/>
    <property type="match status" value="1"/>
</dbReference>
<evidence type="ECO:0000256" key="5">
    <source>
        <dbReference type="ARBA" id="ARBA00022530"/>
    </source>
</evidence>
<evidence type="ECO:0000256" key="6">
    <source>
        <dbReference type="ARBA" id="ARBA00022723"/>
    </source>
</evidence>
<dbReference type="GO" id="GO:0008270">
    <property type="term" value="F:zinc ion binding"/>
    <property type="evidence" value="ECO:0007669"/>
    <property type="project" value="UniProtKB-UniRule"/>
</dbReference>
<keyword evidence="7 10" id="KW-0862">Zinc</keyword>
<proteinExistence type="evidence at transcript level"/>
<evidence type="ECO:0000256" key="1">
    <source>
        <dbReference type="ARBA" id="ARBA00001947"/>
    </source>
</evidence>
<dbReference type="Pfam" id="PF00194">
    <property type="entry name" value="Carb_anhydrase"/>
    <property type="match status" value="1"/>
</dbReference>
<sequence>MASWDYAANGPATWAKSFPAAAGQKQSPIDINPGSAAKESVGALSVNYKAGNNTLTNTGLSFAVSIDGSLSGGPLGSEFKAASFHFHWDKSSAAGSEHTIGGKAYASEVHIVHYNASKFSSVADAANVDGGLAVLAIFVQPGAANAEIQKLVDVLPSCGSNGASAAIPGGFNASALLPGDKASYWYYPGSLTTPPCSETVTWIVYKDAISMSEDQLAAFRNVTPCNFRPVQSVGGRKVCCSF</sequence>
<keyword evidence="5" id="KW-0964">Secreted</keyword>
<dbReference type="GO" id="GO:0004089">
    <property type="term" value="F:carbonate dehydratase activity"/>
    <property type="evidence" value="ECO:0007669"/>
    <property type="project" value="UniProtKB-UniRule"/>
</dbReference>
<evidence type="ECO:0000256" key="2">
    <source>
        <dbReference type="ARBA" id="ARBA00004498"/>
    </source>
</evidence>
<evidence type="ECO:0000256" key="7">
    <source>
        <dbReference type="ARBA" id="ARBA00022833"/>
    </source>
</evidence>
<dbReference type="EMBL" id="EF490380">
    <property type="protein sequence ID" value="ABS19500.1"/>
    <property type="molecule type" value="mRNA"/>
</dbReference>
<dbReference type="InterPro" id="IPR018338">
    <property type="entry name" value="Carbonic_anhydrase_a-class_CS"/>
</dbReference>
<keyword evidence="6 10" id="KW-0479">Metal-binding</keyword>
<comment type="similarity">
    <text evidence="3 10">Belongs to the alpha-carbonic anhydrase family.</text>
</comment>
<protein>
    <recommendedName>
        <fullName evidence="4 10">Carbonic anhydrase</fullName>
        <ecNumber evidence="4 10">4.2.1.1</ecNumber>
    </recommendedName>
</protein>
<gene>
    <name evidence="12" type="primary">CAbr</name>
</gene>
<dbReference type="CDD" id="cd00326">
    <property type="entry name" value="alpha_CA"/>
    <property type="match status" value="1"/>
</dbReference>
<keyword evidence="5" id="KW-0272">Extracellular matrix</keyword>
<dbReference type="PROSITE" id="PS00162">
    <property type="entry name" value="ALPHA_CA_1"/>
    <property type="match status" value="1"/>
</dbReference>
<dbReference type="InterPro" id="IPR036398">
    <property type="entry name" value="CA_dom_sf"/>
</dbReference>
<dbReference type="SMART" id="SM01057">
    <property type="entry name" value="Carb_anhydrase"/>
    <property type="match status" value="1"/>
</dbReference>
<comment type="cofactor">
    <cofactor evidence="1 10">
        <name>Zn(2+)</name>
        <dbReference type="ChEBI" id="CHEBI:29105"/>
    </cofactor>
</comment>
<dbReference type="SUPFAM" id="SSF51069">
    <property type="entry name" value="Carbonic anhydrase"/>
    <property type="match status" value="1"/>
</dbReference>
<dbReference type="PANTHER" id="PTHR18952:SF141">
    <property type="entry name" value="CARBONIC ANHYDRASE"/>
    <property type="match status" value="1"/>
</dbReference>